<comment type="similarity">
    <text evidence="2">Belongs to the TonB-dependent receptor family. Hemoglobin/haptoglobin binding protein subfamily.</text>
</comment>
<organism evidence="14 15">
    <name type="scientific">Povalibacter uvarum</name>
    <dbReference type="NCBI Taxonomy" id="732238"/>
    <lineage>
        <taxon>Bacteria</taxon>
        <taxon>Pseudomonadati</taxon>
        <taxon>Pseudomonadota</taxon>
        <taxon>Gammaproteobacteria</taxon>
        <taxon>Steroidobacterales</taxon>
        <taxon>Steroidobacteraceae</taxon>
        <taxon>Povalibacter</taxon>
    </lineage>
</organism>
<evidence type="ECO:0000313" key="15">
    <source>
        <dbReference type="Proteomes" id="UP000588068"/>
    </source>
</evidence>
<feature type="domain" description="TonB-dependent receptor plug" evidence="13">
    <location>
        <begin position="161"/>
        <end position="236"/>
    </location>
</feature>
<feature type="domain" description="TonB-dependent receptor-like beta-barrel" evidence="12">
    <location>
        <begin position="304"/>
        <end position="732"/>
    </location>
</feature>
<dbReference type="EMBL" id="JACHHZ010000004">
    <property type="protein sequence ID" value="MBB6094555.1"/>
    <property type="molecule type" value="Genomic_DNA"/>
</dbReference>
<dbReference type="Gene3D" id="2.170.130.10">
    <property type="entry name" value="TonB-dependent receptor, plug domain"/>
    <property type="match status" value="1"/>
</dbReference>
<evidence type="ECO:0000256" key="1">
    <source>
        <dbReference type="ARBA" id="ARBA00004571"/>
    </source>
</evidence>
<evidence type="ECO:0000313" key="14">
    <source>
        <dbReference type="EMBL" id="MBB6094555.1"/>
    </source>
</evidence>
<evidence type="ECO:0000256" key="9">
    <source>
        <dbReference type="ARBA" id="ARBA00023170"/>
    </source>
</evidence>
<evidence type="ECO:0000256" key="4">
    <source>
        <dbReference type="ARBA" id="ARBA00022452"/>
    </source>
</evidence>
<dbReference type="Proteomes" id="UP000588068">
    <property type="component" value="Unassembled WGS sequence"/>
</dbReference>
<dbReference type="Pfam" id="PF00593">
    <property type="entry name" value="TonB_dep_Rec_b-barrel"/>
    <property type="match status" value="1"/>
</dbReference>
<comment type="subcellular location">
    <subcellularLocation>
        <location evidence="1">Cell outer membrane</location>
        <topology evidence="1">Multi-pass membrane protein</topology>
    </subcellularLocation>
</comment>
<dbReference type="RefSeq" id="WP_184333970.1">
    <property type="nucleotide sequence ID" value="NZ_JACHHZ010000004.1"/>
</dbReference>
<keyword evidence="10" id="KW-0998">Cell outer membrane</keyword>
<dbReference type="GO" id="GO:0009279">
    <property type="term" value="C:cell outer membrane"/>
    <property type="evidence" value="ECO:0007669"/>
    <property type="project" value="UniProtKB-SubCell"/>
</dbReference>
<evidence type="ECO:0000256" key="11">
    <source>
        <dbReference type="RuleBase" id="RU003357"/>
    </source>
</evidence>
<evidence type="ECO:0000256" key="5">
    <source>
        <dbReference type="ARBA" id="ARBA00022692"/>
    </source>
</evidence>
<dbReference type="Pfam" id="PF07715">
    <property type="entry name" value="Plug"/>
    <property type="match status" value="1"/>
</dbReference>
<keyword evidence="7 11" id="KW-0798">TonB box</keyword>
<keyword evidence="6" id="KW-0732">Signal</keyword>
<dbReference type="InterPro" id="IPR037066">
    <property type="entry name" value="Plug_dom_sf"/>
</dbReference>
<evidence type="ECO:0000256" key="7">
    <source>
        <dbReference type="ARBA" id="ARBA00023077"/>
    </source>
</evidence>
<evidence type="ECO:0000256" key="6">
    <source>
        <dbReference type="ARBA" id="ARBA00022729"/>
    </source>
</evidence>
<keyword evidence="3" id="KW-0813">Transport</keyword>
<dbReference type="Gene3D" id="2.40.170.20">
    <property type="entry name" value="TonB-dependent receptor, beta-barrel domain"/>
    <property type="match status" value="1"/>
</dbReference>
<dbReference type="InterPro" id="IPR039426">
    <property type="entry name" value="TonB-dep_rcpt-like"/>
</dbReference>
<reference evidence="14 15" key="1">
    <citation type="submission" date="2020-08" db="EMBL/GenBank/DDBJ databases">
        <title>Genomic Encyclopedia of Type Strains, Phase IV (KMG-IV): sequencing the most valuable type-strain genomes for metagenomic binning, comparative biology and taxonomic classification.</title>
        <authorList>
            <person name="Goeker M."/>
        </authorList>
    </citation>
    <scope>NUCLEOTIDE SEQUENCE [LARGE SCALE GENOMIC DNA]</scope>
    <source>
        <strain evidence="14 15">DSM 26723</strain>
    </source>
</reference>
<evidence type="ECO:0000256" key="3">
    <source>
        <dbReference type="ARBA" id="ARBA00022448"/>
    </source>
</evidence>
<dbReference type="PANTHER" id="PTHR30069:SF29">
    <property type="entry name" value="HEMOGLOBIN AND HEMOGLOBIN-HAPTOGLOBIN-BINDING PROTEIN 1-RELATED"/>
    <property type="match status" value="1"/>
</dbReference>
<dbReference type="InterPro" id="IPR012910">
    <property type="entry name" value="Plug_dom"/>
</dbReference>
<dbReference type="SUPFAM" id="SSF56935">
    <property type="entry name" value="Porins"/>
    <property type="match status" value="1"/>
</dbReference>
<evidence type="ECO:0000259" key="12">
    <source>
        <dbReference type="Pfam" id="PF00593"/>
    </source>
</evidence>
<dbReference type="InterPro" id="IPR036942">
    <property type="entry name" value="Beta-barrel_TonB_sf"/>
</dbReference>
<gene>
    <name evidence="14" type="ORF">HNQ60_003442</name>
</gene>
<evidence type="ECO:0000256" key="8">
    <source>
        <dbReference type="ARBA" id="ARBA00023136"/>
    </source>
</evidence>
<name>A0A841HRN8_9GAMM</name>
<dbReference type="InterPro" id="IPR000531">
    <property type="entry name" value="Beta-barrel_TonB"/>
</dbReference>
<proteinExistence type="inferred from homology"/>
<protein>
    <submittedName>
        <fullName evidence="14">Outer membrane receptor protein involved in Fe transport</fullName>
    </submittedName>
</protein>
<evidence type="ECO:0000259" key="13">
    <source>
        <dbReference type="Pfam" id="PF07715"/>
    </source>
</evidence>
<evidence type="ECO:0000256" key="10">
    <source>
        <dbReference type="ARBA" id="ARBA00023237"/>
    </source>
</evidence>
<dbReference type="PANTHER" id="PTHR30069">
    <property type="entry name" value="TONB-DEPENDENT OUTER MEMBRANE RECEPTOR"/>
    <property type="match status" value="1"/>
</dbReference>
<keyword evidence="5" id="KW-0812">Transmembrane</keyword>
<dbReference type="GO" id="GO:0015344">
    <property type="term" value="F:siderophore uptake transmembrane transporter activity"/>
    <property type="evidence" value="ECO:0007669"/>
    <property type="project" value="TreeGrafter"/>
</dbReference>
<comment type="caution">
    <text evidence="14">The sequence shown here is derived from an EMBL/GenBank/DDBJ whole genome shotgun (WGS) entry which is preliminary data.</text>
</comment>
<keyword evidence="4" id="KW-1134">Transmembrane beta strand</keyword>
<dbReference type="AlphaFoldDB" id="A0A841HRN8"/>
<sequence>MSDSFITGGRHSAIRAAIACMVFACSVAVAAPYQGRRVSDVLDQLRVEGLTFIYNTSLVSDDLVIGVEPSAQRGVELAREILGQHGLVLAEVAPKTFAVQRGEPPQPAKPKPAEPAAARPIVEEVVVQTSRYALASDVAGSHAFLDQIQVTNLPRLGDETLQAVQRLPGVAANGFSSIASIRGGVPNETAIVLDGLRLYEPFHLKNYLSPVSLLDSRLIAGLDVYFGGFPVMYGDRMSAIIDARSIRPEQSRYYELGLSLFHANALASGKFHDDRAQLLVSARRSNLGELAQFAENDFGKPEYSDGFARFDYQFSEATRASLSTLLSHDQISAIRSGGTERAQDESTNVYTWAALEHDWSGSLTSRAIASWTDIVDKRRGQVDDPDRRFGTVVDDRTFSVVGLRIDNDWNAENLIHRFGAEVRRLWADYEYDANISFAAGFPFPGSPPATRARNVVLHPDGFEASGYWDTRFEVNPRWTLEGGLRIDTQTYDGSGDSEQWSPRVSVLYLWNPETRLRASWGRFYQSQGINELQVEDGVDRFYPAQHANHAIFSIERTFAGQLDARLELYRKDYRQLNPRFENLFDPLVLLPEIEFDRVRIAPDSARVDGAEVWFNWHPDSHWSGWLSYTWSQARDRTAGDDVYRSWDQRHAVSLGIAWTSGPWAATLANSFHTGWPTTQLSLVPDPAPGQSPVVLGPRNALRYDDFNSLDLRVTRTFDLPRGQLDVFIEVTNMTSRENPCCTEYRVIDTPAGPALESSTDNWLPMVPSMGVLWRYGKEKE</sequence>
<accession>A0A841HRN8</accession>
<keyword evidence="9 14" id="KW-0675">Receptor</keyword>
<evidence type="ECO:0000256" key="2">
    <source>
        <dbReference type="ARBA" id="ARBA00008143"/>
    </source>
</evidence>
<keyword evidence="15" id="KW-1185">Reference proteome</keyword>
<dbReference type="GO" id="GO:0044718">
    <property type="term" value="P:siderophore transmembrane transport"/>
    <property type="evidence" value="ECO:0007669"/>
    <property type="project" value="TreeGrafter"/>
</dbReference>
<keyword evidence="8 11" id="KW-0472">Membrane</keyword>